<evidence type="ECO:0000256" key="1">
    <source>
        <dbReference type="ARBA" id="ARBA00022443"/>
    </source>
</evidence>
<keyword evidence="5" id="KW-1185">Reference proteome</keyword>
<sequence length="385" mass="41946">MESTSGGSGTTGGNHNYHKERTTHAIYAQTQPVVRVVAKSNYTEPVMSSSLQHIPNGIQSLYSKGTNHYPTYEAKPTIISSIIADSNPAALIVRDQTNQHHLKSSTDTSPSHYHATNHTLDKVSIYQKVSAGNSLGACYLPQHQSTASFSQNSSISGMNNMSTCDSAIPHGVYSRTTTLGNSDTNLASSRKELSTYEKINSTSSSAESVCSSPGGIAANSALSTLRNHRGAWNEYNNAAICNKNAGKYDGSGANNNNRTVVSPLTTTINVEESDNSASPSYFRPKKTQRIKDYGRNRQLPQVQPQLSLAQQQYLQQKQGKQSVIVREDVRVRTLYACLAENDGELSFEPNQIITNVRRSNEPGWLEGTLNGKSGLIPENYVEILK</sequence>
<dbReference type="Proteomes" id="UP000075920">
    <property type="component" value="Unassembled WGS sequence"/>
</dbReference>
<dbReference type="Gene3D" id="2.30.30.40">
    <property type="entry name" value="SH3 Domains"/>
    <property type="match status" value="1"/>
</dbReference>
<dbReference type="InterPro" id="IPR047234">
    <property type="entry name" value="GRAF_fam"/>
</dbReference>
<evidence type="ECO:0000313" key="4">
    <source>
        <dbReference type="EnsemblMetazoa" id="AMIN006468-PA"/>
    </source>
</evidence>
<accession>A0A182W7Z5</accession>
<dbReference type="AlphaFoldDB" id="A0A182W7Z5"/>
<dbReference type="STRING" id="112268.A0A182W7Z5"/>
<dbReference type="SMART" id="SM00326">
    <property type="entry name" value="SH3"/>
    <property type="match status" value="1"/>
</dbReference>
<dbReference type="InterPro" id="IPR036028">
    <property type="entry name" value="SH3-like_dom_sf"/>
</dbReference>
<evidence type="ECO:0000256" key="2">
    <source>
        <dbReference type="PROSITE-ProRule" id="PRU00192"/>
    </source>
</evidence>
<dbReference type="GO" id="GO:0005096">
    <property type="term" value="F:GTPase activator activity"/>
    <property type="evidence" value="ECO:0007669"/>
    <property type="project" value="InterPro"/>
</dbReference>
<dbReference type="CDD" id="cd11882">
    <property type="entry name" value="SH3_GRAF-like"/>
    <property type="match status" value="1"/>
</dbReference>
<dbReference type="PANTHER" id="PTHR12552">
    <property type="entry name" value="OLIGOPHRENIN 1"/>
    <property type="match status" value="1"/>
</dbReference>
<protein>
    <submittedName>
        <fullName evidence="4">SH3 domain-containing protein</fullName>
    </submittedName>
</protein>
<keyword evidence="1 2" id="KW-0728">SH3 domain</keyword>
<dbReference type="EnsemblMetazoa" id="AMIN006468-RA">
    <property type="protein sequence ID" value="AMIN006468-PA"/>
    <property type="gene ID" value="AMIN006468"/>
</dbReference>
<evidence type="ECO:0000313" key="5">
    <source>
        <dbReference type="Proteomes" id="UP000075920"/>
    </source>
</evidence>
<dbReference type="Pfam" id="PF14604">
    <property type="entry name" value="SH3_9"/>
    <property type="match status" value="1"/>
</dbReference>
<dbReference type="FunFam" id="2.30.30.40:FF:000055">
    <property type="entry name" value="rho GTPase-activating protein 26 isoform X1"/>
    <property type="match status" value="1"/>
</dbReference>
<feature type="domain" description="SH3" evidence="3">
    <location>
        <begin position="326"/>
        <end position="385"/>
    </location>
</feature>
<name>A0A182W7Z5_9DIPT</name>
<evidence type="ECO:0000259" key="3">
    <source>
        <dbReference type="PROSITE" id="PS50002"/>
    </source>
</evidence>
<dbReference type="SUPFAM" id="SSF50044">
    <property type="entry name" value="SH3-domain"/>
    <property type="match status" value="1"/>
</dbReference>
<dbReference type="PANTHER" id="PTHR12552:SF1">
    <property type="entry name" value="RHO GTPASE-ACTIVATING PROTEIN GRAF"/>
    <property type="match status" value="1"/>
</dbReference>
<proteinExistence type="predicted"/>
<dbReference type="PROSITE" id="PS50002">
    <property type="entry name" value="SH3"/>
    <property type="match status" value="1"/>
</dbReference>
<reference evidence="4" key="2">
    <citation type="submission" date="2020-05" db="UniProtKB">
        <authorList>
            <consortium name="EnsemblMetazoa"/>
        </authorList>
    </citation>
    <scope>IDENTIFICATION</scope>
    <source>
        <strain evidence="4">MINIMUS1</strain>
    </source>
</reference>
<dbReference type="VEuPathDB" id="VectorBase:AMIN006468"/>
<dbReference type="InterPro" id="IPR001452">
    <property type="entry name" value="SH3_domain"/>
</dbReference>
<organism evidence="4 5">
    <name type="scientific">Anopheles minimus</name>
    <dbReference type="NCBI Taxonomy" id="112268"/>
    <lineage>
        <taxon>Eukaryota</taxon>
        <taxon>Metazoa</taxon>
        <taxon>Ecdysozoa</taxon>
        <taxon>Arthropoda</taxon>
        <taxon>Hexapoda</taxon>
        <taxon>Insecta</taxon>
        <taxon>Pterygota</taxon>
        <taxon>Neoptera</taxon>
        <taxon>Endopterygota</taxon>
        <taxon>Diptera</taxon>
        <taxon>Nematocera</taxon>
        <taxon>Culicoidea</taxon>
        <taxon>Culicidae</taxon>
        <taxon>Anophelinae</taxon>
        <taxon>Anopheles</taxon>
    </lineage>
</organism>
<reference evidence="5" key="1">
    <citation type="submission" date="2013-03" db="EMBL/GenBank/DDBJ databases">
        <title>The Genome Sequence of Anopheles minimus MINIMUS1.</title>
        <authorList>
            <consortium name="The Broad Institute Genomics Platform"/>
            <person name="Neafsey D.E."/>
            <person name="Walton C."/>
            <person name="Walker B."/>
            <person name="Young S.K."/>
            <person name="Zeng Q."/>
            <person name="Gargeya S."/>
            <person name="Fitzgerald M."/>
            <person name="Haas B."/>
            <person name="Abouelleil A."/>
            <person name="Allen A.W."/>
            <person name="Alvarado L."/>
            <person name="Arachchi H.M."/>
            <person name="Berlin A.M."/>
            <person name="Chapman S.B."/>
            <person name="Gainer-Dewar J."/>
            <person name="Goldberg J."/>
            <person name="Griggs A."/>
            <person name="Gujja S."/>
            <person name="Hansen M."/>
            <person name="Howarth C."/>
            <person name="Imamovic A."/>
            <person name="Ireland A."/>
            <person name="Larimer J."/>
            <person name="McCowan C."/>
            <person name="Murphy C."/>
            <person name="Pearson M."/>
            <person name="Poon T.W."/>
            <person name="Priest M."/>
            <person name="Roberts A."/>
            <person name="Saif S."/>
            <person name="Shea T."/>
            <person name="Sisk P."/>
            <person name="Sykes S."/>
            <person name="Wortman J."/>
            <person name="Nusbaum C."/>
            <person name="Birren B."/>
        </authorList>
    </citation>
    <scope>NUCLEOTIDE SEQUENCE [LARGE SCALE GENOMIC DNA]</scope>
    <source>
        <strain evidence="5">MINIMUS1</strain>
    </source>
</reference>